<dbReference type="Pfam" id="PF02900">
    <property type="entry name" value="LigB"/>
    <property type="match status" value="1"/>
</dbReference>
<dbReference type="Gene3D" id="3.40.830.10">
    <property type="entry name" value="LigB-like"/>
    <property type="match status" value="1"/>
</dbReference>
<reference evidence="2 3" key="1">
    <citation type="submission" date="2019-02" db="EMBL/GenBank/DDBJ databases">
        <title>Genomic Encyclopedia of Type Strains, Phase IV (KMG-IV): sequencing the most valuable type-strain genomes for metagenomic binning, comparative biology and taxonomic classification.</title>
        <authorList>
            <person name="Goeker M."/>
        </authorList>
    </citation>
    <scope>NUCLEOTIDE SEQUENCE [LARGE SCALE GENOMIC DNA]</scope>
    <source>
        <strain evidence="2 3">K24</strain>
    </source>
</reference>
<evidence type="ECO:0000313" key="2">
    <source>
        <dbReference type="EMBL" id="RZS85379.1"/>
    </source>
</evidence>
<proteinExistence type="predicted"/>
<protein>
    <submittedName>
        <fullName evidence="2">Protocatechuate 4,5-dioxygenase beta subunit</fullName>
    </submittedName>
</protein>
<organism evidence="2 3">
    <name type="scientific">Pigmentiphaga kullae</name>
    <dbReference type="NCBI Taxonomy" id="151784"/>
    <lineage>
        <taxon>Bacteria</taxon>
        <taxon>Pseudomonadati</taxon>
        <taxon>Pseudomonadota</taxon>
        <taxon>Betaproteobacteria</taxon>
        <taxon>Burkholderiales</taxon>
        <taxon>Alcaligenaceae</taxon>
        <taxon>Pigmentiphaga</taxon>
    </lineage>
</organism>
<dbReference type="AlphaFoldDB" id="A0A4Q7NK53"/>
<keyword evidence="3" id="KW-1185">Reference proteome</keyword>
<dbReference type="GO" id="GO:0008198">
    <property type="term" value="F:ferrous iron binding"/>
    <property type="evidence" value="ECO:0007669"/>
    <property type="project" value="InterPro"/>
</dbReference>
<evidence type="ECO:0000313" key="3">
    <source>
        <dbReference type="Proteomes" id="UP000292445"/>
    </source>
</evidence>
<feature type="domain" description="Extradiol ring-cleavage dioxygenase class III enzyme subunit B" evidence="1">
    <location>
        <begin position="8"/>
        <end position="270"/>
    </location>
</feature>
<dbReference type="NCBIfam" id="NF009903">
    <property type="entry name" value="PRK13366.1"/>
    <property type="match status" value="1"/>
</dbReference>
<accession>A0A4Q7NK53</accession>
<dbReference type="EMBL" id="SGXC01000001">
    <property type="protein sequence ID" value="RZS85379.1"/>
    <property type="molecule type" value="Genomic_DNA"/>
</dbReference>
<keyword evidence="2" id="KW-0560">Oxidoreductase</keyword>
<dbReference type="OrthoDB" id="8673673at2"/>
<dbReference type="RefSeq" id="WP_130356602.1">
    <property type="nucleotide sequence ID" value="NZ_SGXC01000001.1"/>
</dbReference>
<dbReference type="SUPFAM" id="SSF53213">
    <property type="entry name" value="LigB-like"/>
    <property type="match status" value="1"/>
</dbReference>
<keyword evidence="2" id="KW-0223">Dioxygenase</keyword>
<sequence>MARIVAGIGSSHVPSIGRAFDLGKQQDPAWKPLFDGYLPVKDWLENEVRADAVIFVYNDHGSDFGLDRCPTFALGTADSYPLADEGFGQRPLPAVKGDADLSWHLANALIADEFDLTICQEMAVDHGLLVPLPLLWSYQPDWNIKVVPLVVNVIQHPLPTARRCLRLGQALRRAVESYPADARVAIVGTGGMSHQLHGERFGHLDEAFDRRWLDLIESDPASLAAMSHEDIMQAAGAEAVELIMWLIMRGAMTPRVRRLHKNYYAPMTSGMGLVTFVDAEEETS</sequence>
<dbReference type="NCBIfam" id="NF009901">
    <property type="entry name" value="PRK13364.1"/>
    <property type="match status" value="1"/>
</dbReference>
<dbReference type="Proteomes" id="UP000292445">
    <property type="component" value="Unassembled WGS sequence"/>
</dbReference>
<dbReference type="NCBIfam" id="NF009902">
    <property type="entry name" value="PRK13365.1"/>
    <property type="match status" value="1"/>
</dbReference>
<comment type="caution">
    <text evidence="2">The sequence shown here is derived from an EMBL/GenBank/DDBJ whole genome shotgun (WGS) entry which is preliminary data.</text>
</comment>
<name>A0A4Q7NK53_9BURK</name>
<evidence type="ECO:0000259" key="1">
    <source>
        <dbReference type="Pfam" id="PF02900"/>
    </source>
</evidence>
<dbReference type="GO" id="GO:0016702">
    <property type="term" value="F:oxidoreductase activity, acting on single donors with incorporation of molecular oxygen, incorporation of two atoms of oxygen"/>
    <property type="evidence" value="ECO:0007669"/>
    <property type="project" value="UniProtKB-ARBA"/>
</dbReference>
<gene>
    <name evidence="2" type="ORF">EV675_1403</name>
</gene>
<dbReference type="InterPro" id="IPR004183">
    <property type="entry name" value="Xdiol_dOase_suB"/>
</dbReference>